<dbReference type="Proteomes" id="UP000197446">
    <property type="component" value="Unassembled WGS sequence"/>
</dbReference>
<keyword evidence="5" id="KW-0349">Heme</keyword>
<evidence type="ECO:0000256" key="13">
    <source>
        <dbReference type="SAM" id="MobiDB-lite"/>
    </source>
</evidence>
<evidence type="ECO:0000256" key="3">
    <source>
        <dbReference type="ARBA" id="ARBA00022448"/>
    </source>
</evidence>
<evidence type="ECO:0000256" key="2">
    <source>
        <dbReference type="ARBA" id="ARBA00004651"/>
    </source>
</evidence>
<feature type="domain" description="Cytochrome b561 bacterial/Ni-hydrogenase" evidence="15">
    <location>
        <begin position="12"/>
        <end position="166"/>
    </location>
</feature>
<keyword evidence="8" id="KW-0249">Electron transport</keyword>
<comment type="cofactor">
    <cofactor evidence="1">
        <name>heme b</name>
        <dbReference type="ChEBI" id="CHEBI:60344"/>
    </cofactor>
</comment>
<dbReference type="SUPFAM" id="SSF81342">
    <property type="entry name" value="Transmembrane di-heme cytochromes"/>
    <property type="match status" value="1"/>
</dbReference>
<dbReference type="GO" id="GO:0009055">
    <property type="term" value="F:electron transfer activity"/>
    <property type="evidence" value="ECO:0007669"/>
    <property type="project" value="InterPro"/>
</dbReference>
<keyword evidence="17" id="KW-1185">Reference proteome</keyword>
<keyword evidence="10" id="KW-0408">Iron</keyword>
<dbReference type="GO" id="GO:0020037">
    <property type="term" value="F:heme binding"/>
    <property type="evidence" value="ECO:0007669"/>
    <property type="project" value="TreeGrafter"/>
</dbReference>
<dbReference type="AlphaFoldDB" id="A0A254N6Y2"/>
<accession>A0A254N6Y2</accession>
<comment type="caution">
    <text evidence="16">The sequence shown here is derived from an EMBL/GenBank/DDBJ whole genome shotgun (WGS) entry which is preliminary data.</text>
</comment>
<evidence type="ECO:0000313" key="17">
    <source>
        <dbReference type="Proteomes" id="UP000197446"/>
    </source>
</evidence>
<feature type="transmembrane region" description="Helical" evidence="14">
    <location>
        <begin position="54"/>
        <end position="72"/>
    </location>
</feature>
<feature type="transmembrane region" description="Helical" evidence="14">
    <location>
        <begin position="92"/>
        <end position="114"/>
    </location>
</feature>
<dbReference type="InterPro" id="IPR016174">
    <property type="entry name" value="Di-haem_cyt_TM"/>
</dbReference>
<dbReference type="InterPro" id="IPR052168">
    <property type="entry name" value="Cytochrome_b561_oxidase"/>
</dbReference>
<dbReference type="GO" id="GO:0022904">
    <property type="term" value="P:respiratory electron transport chain"/>
    <property type="evidence" value="ECO:0007669"/>
    <property type="project" value="InterPro"/>
</dbReference>
<sequence length="229" mass="24743">MSDQANATEFERYSSPAVLMHWLVAQALAGAATAGLILGDMPDAAVGRQGWFDWHRWLGVSAFGLILARLLVRAARRAPPPLPSLPRAQRWLAHATHAALYLLMVAAPVSGYLLSNRMGEVIVLFGVAELPSLLGTDHAQMQLLEQVHKWTNYALMAVAALHVAANFRIGSPSMLTWRLPAPASTMVTRMASVVASPAQSKGWDRWHSPWTTSGHGSVPCSTATLGRAH</sequence>
<keyword evidence="9 14" id="KW-1133">Transmembrane helix</keyword>
<dbReference type="OrthoDB" id="8536275at2"/>
<evidence type="ECO:0000256" key="8">
    <source>
        <dbReference type="ARBA" id="ARBA00022982"/>
    </source>
</evidence>
<feature type="transmembrane region" description="Helical" evidence="14">
    <location>
        <begin position="20"/>
        <end position="39"/>
    </location>
</feature>
<proteinExistence type="inferred from homology"/>
<evidence type="ECO:0000256" key="7">
    <source>
        <dbReference type="ARBA" id="ARBA00022723"/>
    </source>
</evidence>
<gene>
    <name evidence="16" type="ORF">CDO81_26040</name>
</gene>
<keyword evidence="6 14" id="KW-0812">Transmembrane</keyword>
<dbReference type="PANTHER" id="PTHR30529">
    <property type="entry name" value="CYTOCHROME B561"/>
    <property type="match status" value="1"/>
</dbReference>
<keyword evidence="7" id="KW-0479">Metal-binding</keyword>
<evidence type="ECO:0000313" key="16">
    <source>
        <dbReference type="EMBL" id="OWQ99951.1"/>
    </source>
</evidence>
<comment type="subcellular location">
    <subcellularLocation>
        <location evidence="2">Cell membrane</location>
        <topology evidence="2">Multi-pass membrane protein</topology>
    </subcellularLocation>
</comment>
<evidence type="ECO:0000256" key="4">
    <source>
        <dbReference type="ARBA" id="ARBA00022475"/>
    </source>
</evidence>
<dbReference type="EMBL" id="NISI01000019">
    <property type="protein sequence ID" value="OWQ99951.1"/>
    <property type="molecule type" value="Genomic_DNA"/>
</dbReference>
<evidence type="ECO:0000256" key="10">
    <source>
        <dbReference type="ARBA" id="ARBA00023004"/>
    </source>
</evidence>
<keyword evidence="3" id="KW-0813">Transport</keyword>
<evidence type="ECO:0000256" key="11">
    <source>
        <dbReference type="ARBA" id="ARBA00023136"/>
    </source>
</evidence>
<evidence type="ECO:0000256" key="5">
    <source>
        <dbReference type="ARBA" id="ARBA00022617"/>
    </source>
</evidence>
<dbReference type="InterPro" id="IPR011577">
    <property type="entry name" value="Cyt_b561_bac/Ni-Hgenase"/>
</dbReference>
<dbReference type="GO" id="GO:0005886">
    <property type="term" value="C:plasma membrane"/>
    <property type="evidence" value="ECO:0007669"/>
    <property type="project" value="UniProtKB-SubCell"/>
</dbReference>
<evidence type="ECO:0000256" key="14">
    <source>
        <dbReference type="SAM" id="Phobius"/>
    </source>
</evidence>
<keyword evidence="11 14" id="KW-0472">Membrane</keyword>
<protein>
    <submittedName>
        <fullName evidence="16">Cytochrome b</fullName>
    </submittedName>
</protein>
<organism evidence="16 17">
    <name type="scientific">Roseateles puraquae</name>
    <dbReference type="NCBI Taxonomy" id="431059"/>
    <lineage>
        <taxon>Bacteria</taxon>
        <taxon>Pseudomonadati</taxon>
        <taxon>Pseudomonadota</taxon>
        <taxon>Betaproteobacteria</taxon>
        <taxon>Burkholderiales</taxon>
        <taxon>Sphaerotilaceae</taxon>
        <taxon>Roseateles</taxon>
    </lineage>
</organism>
<name>A0A254N6Y2_9BURK</name>
<dbReference type="Gene3D" id="1.20.950.20">
    <property type="entry name" value="Transmembrane di-heme cytochromes, Chain C"/>
    <property type="match status" value="1"/>
</dbReference>
<dbReference type="Pfam" id="PF01292">
    <property type="entry name" value="Ni_hydr_CYTB"/>
    <property type="match status" value="1"/>
</dbReference>
<keyword evidence="4" id="KW-1003">Cell membrane</keyword>
<reference evidence="16 17" key="1">
    <citation type="journal article" date="2007" name="Int. J. Syst. Evol. Microbiol.">
        <title>Description of Pelomonas aquatica sp. nov. and Pelomonas puraquae sp. nov., isolated from industrial and haemodialysis water.</title>
        <authorList>
            <person name="Gomila M."/>
            <person name="Bowien B."/>
            <person name="Falsen E."/>
            <person name="Moore E.R."/>
            <person name="Lalucat J."/>
        </authorList>
    </citation>
    <scope>NUCLEOTIDE SEQUENCE [LARGE SCALE GENOMIC DNA]</scope>
    <source>
        <strain evidence="16 17">CCUG 52769</strain>
    </source>
</reference>
<evidence type="ECO:0000256" key="1">
    <source>
        <dbReference type="ARBA" id="ARBA00001970"/>
    </source>
</evidence>
<evidence type="ECO:0000256" key="9">
    <source>
        <dbReference type="ARBA" id="ARBA00022989"/>
    </source>
</evidence>
<evidence type="ECO:0000256" key="12">
    <source>
        <dbReference type="ARBA" id="ARBA00037975"/>
    </source>
</evidence>
<dbReference type="GO" id="GO:0046872">
    <property type="term" value="F:metal ion binding"/>
    <property type="evidence" value="ECO:0007669"/>
    <property type="project" value="UniProtKB-KW"/>
</dbReference>
<evidence type="ECO:0000256" key="6">
    <source>
        <dbReference type="ARBA" id="ARBA00022692"/>
    </source>
</evidence>
<comment type="similarity">
    <text evidence="12">Belongs to the cytochrome b561 family.</text>
</comment>
<feature type="region of interest" description="Disordered" evidence="13">
    <location>
        <begin position="209"/>
        <end position="229"/>
    </location>
</feature>
<dbReference type="PANTHER" id="PTHR30529:SF1">
    <property type="entry name" value="CYTOCHROME B561 HOMOLOG 2"/>
    <property type="match status" value="1"/>
</dbReference>
<evidence type="ECO:0000259" key="15">
    <source>
        <dbReference type="Pfam" id="PF01292"/>
    </source>
</evidence>